<dbReference type="InterPro" id="IPR056789">
    <property type="entry name" value="LRR_R13L1-DRL21"/>
</dbReference>
<dbReference type="PANTHER" id="PTHR47186:SF3">
    <property type="entry name" value="OS09G0267800 PROTEIN"/>
    <property type="match status" value="1"/>
</dbReference>
<sequence>FAKISTLIEICINNCPELVSLNNLHHHSTLRSIKLLDCPRLEFLLDKQLPNIINVTIDGIYRFGPELVDLCHAVDPSFRELIIQGYQDRSFPNWVGNYYASFSNVVKVTISNCIRCNRFPPLGQLPSLEHLYISKMDQIRRVGREFYGGDHGAFLRLETLVFCDMPEWEEWQVADGAFSKLRDLRIYDCPKLRNFQLITPPLTPASKHPSFPSLSELHICDLPSLKSVSIPNLSNLRELRISECLELASVHGLQGISSLETLFLVGCPKLKYPLDEQLPSTLKFVNINDIYVLPK</sequence>
<accession>A0A1D1XQJ0</accession>
<name>A0A1D1XQJ0_9ARAE</name>
<dbReference type="AlphaFoldDB" id="A0A1D1XQJ0"/>
<dbReference type="Pfam" id="PF25019">
    <property type="entry name" value="LRR_R13L1-DRL21"/>
    <property type="match status" value="1"/>
</dbReference>
<feature type="domain" description="R13L1/DRL21-like LRR repeat region" evidence="1">
    <location>
        <begin position="76"/>
        <end position="136"/>
    </location>
</feature>
<evidence type="ECO:0000313" key="2">
    <source>
        <dbReference type="EMBL" id="JAT44653.1"/>
    </source>
</evidence>
<evidence type="ECO:0000259" key="1">
    <source>
        <dbReference type="Pfam" id="PF25019"/>
    </source>
</evidence>
<organism evidence="2">
    <name type="scientific">Anthurium amnicola</name>
    <dbReference type="NCBI Taxonomy" id="1678845"/>
    <lineage>
        <taxon>Eukaryota</taxon>
        <taxon>Viridiplantae</taxon>
        <taxon>Streptophyta</taxon>
        <taxon>Embryophyta</taxon>
        <taxon>Tracheophyta</taxon>
        <taxon>Spermatophyta</taxon>
        <taxon>Magnoliopsida</taxon>
        <taxon>Liliopsida</taxon>
        <taxon>Araceae</taxon>
        <taxon>Pothoideae</taxon>
        <taxon>Potheae</taxon>
        <taxon>Anthurium</taxon>
    </lineage>
</organism>
<proteinExistence type="predicted"/>
<dbReference type="EMBL" id="GDJX01023283">
    <property type="protein sequence ID" value="JAT44653.1"/>
    <property type="molecule type" value="Transcribed_RNA"/>
</dbReference>
<dbReference type="Gene3D" id="3.80.10.10">
    <property type="entry name" value="Ribonuclease Inhibitor"/>
    <property type="match status" value="2"/>
</dbReference>
<gene>
    <name evidence="2" type="primary">At3g14460_24</name>
    <name evidence="2" type="ORF">g.128520</name>
</gene>
<protein>
    <submittedName>
        <fullName evidence="2">Putative disease resistance protein At3g14460</fullName>
    </submittedName>
</protein>
<feature type="non-terminal residue" evidence="2">
    <location>
        <position position="1"/>
    </location>
</feature>
<dbReference type="InterPro" id="IPR032675">
    <property type="entry name" value="LRR_dom_sf"/>
</dbReference>
<dbReference type="SUPFAM" id="SSF52058">
    <property type="entry name" value="L domain-like"/>
    <property type="match status" value="1"/>
</dbReference>
<reference evidence="2" key="1">
    <citation type="submission" date="2015-07" db="EMBL/GenBank/DDBJ databases">
        <title>Transcriptome Assembly of Anthurium amnicola.</title>
        <authorList>
            <person name="Suzuki J."/>
        </authorList>
    </citation>
    <scope>NUCLEOTIDE SEQUENCE</scope>
</reference>
<dbReference type="PANTHER" id="PTHR47186">
    <property type="entry name" value="LEUCINE-RICH REPEAT-CONTAINING PROTEIN 57"/>
    <property type="match status" value="1"/>
</dbReference>